<evidence type="ECO:0000313" key="2">
    <source>
        <dbReference type="Proteomes" id="UP000789702"/>
    </source>
</evidence>
<accession>A0ACA9NDY7</accession>
<dbReference type="Proteomes" id="UP000789702">
    <property type="component" value="Unassembled WGS sequence"/>
</dbReference>
<feature type="non-terminal residue" evidence="1">
    <location>
        <position position="58"/>
    </location>
</feature>
<gene>
    <name evidence="1" type="ORF">DHETER_LOCUS9182</name>
</gene>
<feature type="non-terminal residue" evidence="1">
    <location>
        <position position="1"/>
    </location>
</feature>
<comment type="caution">
    <text evidence="1">The sequence shown here is derived from an EMBL/GenBank/DDBJ whole genome shotgun (WGS) entry which is preliminary data.</text>
</comment>
<dbReference type="EMBL" id="CAJVPU010015747">
    <property type="protein sequence ID" value="CAG8648682.1"/>
    <property type="molecule type" value="Genomic_DNA"/>
</dbReference>
<sequence length="58" mass="6558">TKISEKKILGGGLKTYIDTRWTTVYAMLKSIYQLETCLKEIVIENPLAITNESIKAII</sequence>
<evidence type="ECO:0000313" key="1">
    <source>
        <dbReference type="EMBL" id="CAG8648682.1"/>
    </source>
</evidence>
<protein>
    <submittedName>
        <fullName evidence="1">4981_t:CDS:1</fullName>
    </submittedName>
</protein>
<keyword evidence="2" id="KW-1185">Reference proteome</keyword>
<proteinExistence type="predicted"/>
<organism evidence="1 2">
    <name type="scientific">Dentiscutata heterogama</name>
    <dbReference type="NCBI Taxonomy" id="1316150"/>
    <lineage>
        <taxon>Eukaryota</taxon>
        <taxon>Fungi</taxon>
        <taxon>Fungi incertae sedis</taxon>
        <taxon>Mucoromycota</taxon>
        <taxon>Glomeromycotina</taxon>
        <taxon>Glomeromycetes</taxon>
        <taxon>Diversisporales</taxon>
        <taxon>Gigasporaceae</taxon>
        <taxon>Dentiscutata</taxon>
    </lineage>
</organism>
<name>A0ACA9NDY7_9GLOM</name>
<reference evidence="1" key="1">
    <citation type="submission" date="2021-06" db="EMBL/GenBank/DDBJ databases">
        <authorList>
            <person name="Kallberg Y."/>
            <person name="Tangrot J."/>
            <person name="Rosling A."/>
        </authorList>
    </citation>
    <scope>NUCLEOTIDE SEQUENCE</scope>
    <source>
        <strain evidence="1">IL203A</strain>
    </source>
</reference>